<dbReference type="STRING" id="247156.NFA_31240"/>
<dbReference type="eggNOG" id="COG0730">
    <property type="taxonomic scope" value="Bacteria"/>
</dbReference>
<feature type="transmembrane region" description="Helical" evidence="8">
    <location>
        <begin position="45"/>
        <end position="67"/>
    </location>
</feature>
<evidence type="ECO:0000256" key="5">
    <source>
        <dbReference type="ARBA" id="ARBA00022692"/>
    </source>
</evidence>
<protein>
    <recommendedName>
        <fullName evidence="8">Probable membrane transporter protein</fullName>
    </recommendedName>
</protein>
<evidence type="ECO:0000256" key="3">
    <source>
        <dbReference type="ARBA" id="ARBA00022448"/>
    </source>
</evidence>
<dbReference type="GO" id="GO:0005886">
    <property type="term" value="C:plasma membrane"/>
    <property type="evidence" value="ECO:0007669"/>
    <property type="project" value="UniProtKB-SubCell"/>
</dbReference>
<dbReference type="AlphaFoldDB" id="Q5YV20"/>
<keyword evidence="4 8" id="KW-1003">Cell membrane</keyword>
<feature type="transmembrane region" description="Helical" evidence="8">
    <location>
        <begin position="237"/>
        <end position="255"/>
    </location>
</feature>
<keyword evidence="6 8" id="KW-1133">Transmembrane helix</keyword>
<evidence type="ECO:0000256" key="8">
    <source>
        <dbReference type="RuleBase" id="RU363041"/>
    </source>
</evidence>
<feature type="transmembrane region" description="Helical" evidence="8">
    <location>
        <begin position="195"/>
        <end position="225"/>
    </location>
</feature>
<feature type="transmembrane region" description="Helical" evidence="8">
    <location>
        <begin position="105"/>
        <end position="123"/>
    </location>
</feature>
<sequence length="259" mass="26167">MACRVDFADWSALLAAAAAAGWVDAVVGGGGLIVLPTLFLVSPGIAPATALGTNKLAAVAGTTASVLTFARKVPIRWKLLLPAAVIAAVASGLGAAAVSLIDRDLFIPIVMVVLVGVAVFVTLRPTIGITMATDPPTRRKTVLVVALAAGLIGAYDGLLGPGTGTFLIITFATLLGTEFVRAAAMAKVINCGSNVGALIFFGLTGHILVALGAAMAVANVAGAIAGSRMALRKGAEFVRIVLLVVVVVMVVRLGWQQFG</sequence>
<name>Q5YV20_NOCFA</name>
<dbReference type="PANTHER" id="PTHR30269">
    <property type="entry name" value="TRANSMEMBRANE PROTEIN YFCA"/>
    <property type="match status" value="1"/>
</dbReference>
<dbReference type="InterPro" id="IPR052017">
    <property type="entry name" value="TSUP"/>
</dbReference>
<dbReference type="Pfam" id="PF01925">
    <property type="entry name" value="TauE"/>
    <property type="match status" value="1"/>
</dbReference>
<keyword evidence="7 8" id="KW-0472">Membrane</keyword>
<dbReference type="HOGENOM" id="CLU_045498_2_0_11"/>
<dbReference type="Proteomes" id="UP000006820">
    <property type="component" value="Chromosome"/>
</dbReference>
<evidence type="ECO:0000256" key="6">
    <source>
        <dbReference type="ARBA" id="ARBA00022989"/>
    </source>
</evidence>
<dbReference type="InterPro" id="IPR002781">
    <property type="entry name" value="TM_pro_TauE-like"/>
</dbReference>
<feature type="transmembrane region" description="Helical" evidence="8">
    <location>
        <begin position="12"/>
        <end position="39"/>
    </location>
</feature>
<dbReference type="PANTHER" id="PTHR30269:SF0">
    <property type="entry name" value="MEMBRANE TRANSPORTER PROTEIN YFCA-RELATED"/>
    <property type="match status" value="1"/>
</dbReference>
<evidence type="ECO:0000256" key="7">
    <source>
        <dbReference type="ARBA" id="ARBA00023136"/>
    </source>
</evidence>
<gene>
    <name evidence="9" type="ordered locus">NFA_31240</name>
</gene>
<evidence type="ECO:0000256" key="4">
    <source>
        <dbReference type="ARBA" id="ARBA00022475"/>
    </source>
</evidence>
<dbReference type="EMBL" id="AP006618">
    <property type="protein sequence ID" value="BAD57971.1"/>
    <property type="molecule type" value="Genomic_DNA"/>
</dbReference>
<accession>Q5YV20</accession>
<reference evidence="9 10" key="1">
    <citation type="journal article" date="2004" name="Proc. Natl. Acad. Sci. U.S.A.">
        <title>The complete genomic sequence of Nocardia farcinica IFM 10152.</title>
        <authorList>
            <person name="Ishikawa J."/>
            <person name="Yamashita A."/>
            <person name="Mikami Y."/>
            <person name="Hoshino Y."/>
            <person name="Kurita H."/>
            <person name="Hotta K."/>
            <person name="Shiba T."/>
            <person name="Hattori M."/>
        </authorList>
    </citation>
    <scope>NUCLEOTIDE SEQUENCE [LARGE SCALE GENOMIC DNA]</scope>
    <source>
        <strain evidence="9 10">IFM 10152</strain>
    </source>
</reference>
<feature type="transmembrane region" description="Helical" evidence="8">
    <location>
        <begin position="144"/>
        <end position="175"/>
    </location>
</feature>
<keyword evidence="10" id="KW-1185">Reference proteome</keyword>
<evidence type="ECO:0000256" key="2">
    <source>
        <dbReference type="ARBA" id="ARBA00009142"/>
    </source>
</evidence>
<keyword evidence="3" id="KW-0813">Transport</keyword>
<feature type="transmembrane region" description="Helical" evidence="8">
    <location>
        <begin position="79"/>
        <end position="99"/>
    </location>
</feature>
<comment type="similarity">
    <text evidence="2 8">Belongs to the 4-toluene sulfonate uptake permease (TSUP) (TC 2.A.102) family.</text>
</comment>
<dbReference type="KEGG" id="nfa:NFA_31240"/>
<keyword evidence="5 8" id="KW-0812">Transmembrane</keyword>
<comment type="subcellular location">
    <subcellularLocation>
        <location evidence="1 8">Cell membrane</location>
        <topology evidence="1 8">Multi-pass membrane protein</topology>
    </subcellularLocation>
</comment>
<evidence type="ECO:0000256" key="1">
    <source>
        <dbReference type="ARBA" id="ARBA00004651"/>
    </source>
</evidence>
<evidence type="ECO:0000313" key="9">
    <source>
        <dbReference type="EMBL" id="BAD57971.1"/>
    </source>
</evidence>
<proteinExistence type="inferred from homology"/>
<organism evidence="9 10">
    <name type="scientific">Nocardia farcinica (strain IFM 10152)</name>
    <dbReference type="NCBI Taxonomy" id="247156"/>
    <lineage>
        <taxon>Bacteria</taxon>
        <taxon>Bacillati</taxon>
        <taxon>Actinomycetota</taxon>
        <taxon>Actinomycetes</taxon>
        <taxon>Mycobacteriales</taxon>
        <taxon>Nocardiaceae</taxon>
        <taxon>Nocardia</taxon>
    </lineage>
</organism>
<evidence type="ECO:0000313" key="10">
    <source>
        <dbReference type="Proteomes" id="UP000006820"/>
    </source>
</evidence>